<proteinExistence type="predicted"/>
<dbReference type="AlphaFoldDB" id="A0A7L9RV23"/>
<evidence type="ECO:0000313" key="2">
    <source>
        <dbReference type="Proteomes" id="UP000594001"/>
    </source>
</evidence>
<accession>A0A7L9RV23</accession>
<sequence length="40" mass="4305">MRVKLLLSCALLTNLVGVYGSGTEVPRHNEEAAGSRLGEY</sequence>
<reference evidence="1 2" key="1">
    <citation type="submission" date="2020-06" db="EMBL/GenBank/DDBJ databases">
        <title>The endosymbiont of the kinetoplastid Bodo saltans is a Paracaedibacter-like alpha-proteobacterium possessing a putative toxin-antitoxin system.</title>
        <authorList>
            <person name="Midha S."/>
            <person name="Rigden D.J."/>
            <person name="Siozios S."/>
            <person name="Hurst G.D.D."/>
            <person name="Jackson A.P."/>
        </authorList>
    </citation>
    <scope>NUCLEOTIDE SEQUENCE [LARGE SCALE GENOMIC DNA]</scope>
    <source>
        <strain evidence="1">Lake Konstanz</strain>
    </source>
</reference>
<dbReference type="KEGG" id="pbal:CPBP_01151"/>
<dbReference type="Proteomes" id="UP000594001">
    <property type="component" value="Chromosome"/>
</dbReference>
<dbReference type="EMBL" id="CP054719">
    <property type="protein sequence ID" value="QOL20359.1"/>
    <property type="molecule type" value="Genomic_DNA"/>
</dbReference>
<protein>
    <submittedName>
        <fullName evidence="1">Uncharacterized protein</fullName>
    </submittedName>
</protein>
<evidence type="ECO:0000313" key="1">
    <source>
        <dbReference type="EMBL" id="QOL20359.1"/>
    </source>
</evidence>
<gene>
    <name evidence="1" type="ORF">CPBP_01151</name>
</gene>
<organism evidence="1 2">
    <name type="scientific">Candidatus Bodocaedibacter vickermanii</name>
    <dbReference type="NCBI Taxonomy" id="2741701"/>
    <lineage>
        <taxon>Bacteria</taxon>
        <taxon>Pseudomonadati</taxon>
        <taxon>Pseudomonadota</taxon>
        <taxon>Alphaproteobacteria</taxon>
        <taxon>Holosporales</taxon>
        <taxon>Candidatus Paracaedibacteraceae</taxon>
        <taxon>Candidatus Bodocaedibacter</taxon>
    </lineage>
</organism>
<dbReference type="RefSeq" id="WP_350331909.1">
    <property type="nucleotide sequence ID" value="NZ_CP054719.1"/>
</dbReference>
<name>A0A7L9RV23_9PROT</name>
<keyword evidence="2" id="KW-1185">Reference proteome</keyword>